<dbReference type="PROSITE" id="PS50885">
    <property type="entry name" value="HAMP"/>
    <property type="match status" value="1"/>
</dbReference>
<name>A0AA52EFU3_9PROT</name>
<organism evidence="9 10">
    <name type="scientific">Temperatibacter marinus</name>
    <dbReference type="NCBI Taxonomy" id="1456591"/>
    <lineage>
        <taxon>Bacteria</taxon>
        <taxon>Pseudomonadati</taxon>
        <taxon>Pseudomonadota</taxon>
        <taxon>Alphaproteobacteria</taxon>
        <taxon>Kordiimonadales</taxon>
        <taxon>Temperatibacteraceae</taxon>
        <taxon>Temperatibacter</taxon>
    </lineage>
</organism>
<dbReference type="SMART" id="SM00304">
    <property type="entry name" value="HAMP"/>
    <property type="match status" value="1"/>
</dbReference>
<dbReference type="SMART" id="SM00283">
    <property type="entry name" value="MA"/>
    <property type="match status" value="1"/>
</dbReference>
<accession>A0AA52EFU3</accession>
<sequence>MIENLLTKLTIRAKLLGIIAVVITLLIIQTMITIFNLQGIKTELEGISDRDMPLTEIITELTTHQLEQSILFERSLRFAVPQERHEGTTENVTLYMRKFEEYGKKVDSEISKAIKMLETFIDEASSDVEKTEFKKLLSIFKDVSKEHKVFDQNIREIKLHIIETGYLPEEKIIAEAEDLADNLDNVLANALFEIEGFTKNAILQTAEHEEATLLLIWVISPISILIGLLLSFVISSSLMNQVNTMAAAAESLADEDLEVDIKTYSTQTTLGKLSEALVSLKENLQQAKDLRKEAAKQADRERQLEQERLEMDLHRQEEEVRLKEESERQAQEEIRQERIRLADQFENQLSVIVNNLNEKATLLKGSAKMVRESAEDTAVKSKESNENSLQATESVQTVASASEEMASSIQEISIQVQSASEVAISANNVADKAVNNVNRLDGVAANVSDVIKLINDIAEQTNLLALNATIEAARAGEAGKGFAVVASEVKNLANQTASATHEIEDQINQMQNAISVSANSVRQITDQIASMDEISRTISVAIQEQSTATAEIGQSAAVAANMTTVVSESIDSVGLAAQANSLTMSSVEESATDLQQLSAQLDQQVKAVVSSMRGNSLENSDTPPSMEADNAIADDEDVDLF</sequence>
<dbReference type="PANTHER" id="PTHR32089:SF112">
    <property type="entry name" value="LYSOZYME-LIKE PROTEIN-RELATED"/>
    <property type="match status" value="1"/>
</dbReference>
<dbReference type="InterPro" id="IPR004090">
    <property type="entry name" value="Chemotax_Me-accpt_rcpt"/>
</dbReference>
<dbReference type="SUPFAM" id="SSF58104">
    <property type="entry name" value="Methyl-accepting chemotaxis protein (MCP) signaling domain"/>
    <property type="match status" value="1"/>
</dbReference>
<feature type="region of interest" description="Disordered" evidence="5">
    <location>
        <begin position="612"/>
        <end position="641"/>
    </location>
</feature>
<dbReference type="GO" id="GO:0006935">
    <property type="term" value="P:chemotaxis"/>
    <property type="evidence" value="ECO:0007669"/>
    <property type="project" value="InterPro"/>
</dbReference>
<evidence type="ECO:0000259" key="7">
    <source>
        <dbReference type="PROSITE" id="PS50111"/>
    </source>
</evidence>
<dbReference type="PRINTS" id="PR00260">
    <property type="entry name" value="CHEMTRNSDUCR"/>
</dbReference>
<feature type="compositionally biased region" description="Acidic residues" evidence="5">
    <location>
        <begin position="632"/>
        <end position="641"/>
    </location>
</feature>
<keyword evidence="10" id="KW-1185">Reference proteome</keyword>
<gene>
    <name evidence="9" type="ORF">QGN29_08225</name>
</gene>
<feature type="domain" description="Methyl-accepting transducer" evidence="7">
    <location>
        <begin position="366"/>
        <end position="595"/>
    </location>
</feature>
<feature type="transmembrane region" description="Helical" evidence="6">
    <location>
        <begin position="15"/>
        <end position="37"/>
    </location>
</feature>
<evidence type="ECO:0000256" key="3">
    <source>
        <dbReference type="PROSITE-ProRule" id="PRU00284"/>
    </source>
</evidence>
<feature type="coiled-coil region" evidence="4">
    <location>
        <begin position="270"/>
        <end position="335"/>
    </location>
</feature>
<dbReference type="EMBL" id="CP123872">
    <property type="protein sequence ID" value="WND01544.1"/>
    <property type="molecule type" value="Genomic_DNA"/>
</dbReference>
<dbReference type="GO" id="GO:0004888">
    <property type="term" value="F:transmembrane signaling receptor activity"/>
    <property type="evidence" value="ECO:0007669"/>
    <property type="project" value="InterPro"/>
</dbReference>
<dbReference type="Gene3D" id="1.10.287.950">
    <property type="entry name" value="Methyl-accepting chemotaxis protein"/>
    <property type="match status" value="1"/>
</dbReference>
<dbReference type="InterPro" id="IPR004089">
    <property type="entry name" value="MCPsignal_dom"/>
</dbReference>
<keyword evidence="4" id="KW-0175">Coiled coil</keyword>
<evidence type="ECO:0000256" key="6">
    <source>
        <dbReference type="SAM" id="Phobius"/>
    </source>
</evidence>
<dbReference type="PROSITE" id="PS50111">
    <property type="entry name" value="CHEMOTAXIS_TRANSDUC_2"/>
    <property type="match status" value="1"/>
</dbReference>
<dbReference type="RefSeq" id="WP_310797372.1">
    <property type="nucleotide sequence ID" value="NZ_CP123872.1"/>
</dbReference>
<keyword evidence="6" id="KW-0472">Membrane</keyword>
<evidence type="ECO:0000256" key="1">
    <source>
        <dbReference type="ARBA" id="ARBA00023224"/>
    </source>
</evidence>
<dbReference type="Pfam" id="PF00015">
    <property type="entry name" value="MCPsignal"/>
    <property type="match status" value="1"/>
</dbReference>
<comment type="similarity">
    <text evidence="2">Belongs to the methyl-accepting chemotaxis (MCP) protein family.</text>
</comment>
<dbReference type="Gene3D" id="6.10.340.10">
    <property type="match status" value="1"/>
</dbReference>
<reference evidence="9" key="1">
    <citation type="submission" date="2023-04" db="EMBL/GenBank/DDBJ databases">
        <title>Complete genome sequence of Temperatibacter marinus.</title>
        <authorList>
            <person name="Rong J.-C."/>
            <person name="Yi M.-L."/>
            <person name="Zhao Q."/>
        </authorList>
    </citation>
    <scope>NUCLEOTIDE SEQUENCE</scope>
    <source>
        <strain evidence="9">NBRC 110045</strain>
    </source>
</reference>
<dbReference type="GO" id="GO:0016020">
    <property type="term" value="C:membrane"/>
    <property type="evidence" value="ECO:0007669"/>
    <property type="project" value="InterPro"/>
</dbReference>
<dbReference type="Proteomes" id="UP001268683">
    <property type="component" value="Chromosome"/>
</dbReference>
<dbReference type="KEGG" id="tmk:QGN29_08225"/>
<evidence type="ECO:0000256" key="2">
    <source>
        <dbReference type="ARBA" id="ARBA00029447"/>
    </source>
</evidence>
<keyword evidence="1 3" id="KW-0807">Transducer</keyword>
<evidence type="ECO:0000313" key="10">
    <source>
        <dbReference type="Proteomes" id="UP001268683"/>
    </source>
</evidence>
<feature type="transmembrane region" description="Helical" evidence="6">
    <location>
        <begin position="213"/>
        <end position="234"/>
    </location>
</feature>
<dbReference type="AlphaFoldDB" id="A0AA52EFU3"/>
<feature type="compositionally biased region" description="Polar residues" evidence="5">
    <location>
        <begin position="612"/>
        <end position="623"/>
    </location>
</feature>
<dbReference type="GO" id="GO:0007165">
    <property type="term" value="P:signal transduction"/>
    <property type="evidence" value="ECO:0007669"/>
    <property type="project" value="UniProtKB-KW"/>
</dbReference>
<feature type="domain" description="HAMP" evidence="8">
    <location>
        <begin position="236"/>
        <end position="289"/>
    </location>
</feature>
<protein>
    <submittedName>
        <fullName evidence="9">Methyl-accepting chemotaxis protein</fullName>
    </submittedName>
</protein>
<keyword evidence="6" id="KW-0812">Transmembrane</keyword>
<proteinExistence type="inferred from homology"/>
<dbReference type="InterPro" id="IPR003660">
    <property type="entry name" value="HAMP_dom"/>
</dbReference>
<evidence type="ECO:0000256" key="5">
    <source>
        <dbReference type="SAM" id="MobiDB-lite"/>
    </source>
</evidence>
<dbReference type="PANTHER" id="PTHR32089">
    <property type="entry name" value="METHYL-ACCEPTING CHEMOTAXIS PROTEIN MCPB"/>
    <property type="match status" value="1"/>
</dbReference>
<evidence type="ECO:0000259" key="8">
    <source>
        <dbReference type="PROSITE" id="PS50885"/>
    </source>
</evidence>
<evidence type="ECO:0000256" key="4">
    <source>
        <dbReference type="SAM" id="Coils"/>
    </source>
</evidence>
<evidence type="ECO:0000313" key="9">
    <source>
        <dbReference type="EMBL" id="WND01544.1"/>
    </source>
</evidence>
<keyword evidence="6" id="KW-1133">Transmembrane helix</keyword>